<accession>A0A0B6ZH83</accession>
<dbReference type="AlphaFoldDB" id="A0A0B6ZH83"/>
<proteinExistence type="predicted"/>
<dbReference type="EMBL" id="HACG01021033">
    <property type="protein sequence ID" value="CEK67898.1"/>
    <property type="molecule type" value="Transcribed_RNA"/>
</dbReference>
<evidence type="ECO:0000313" key="1">
    <source>
        <dbReference type="EMBL" id="CEK67898.1"/>
    </source>
</evidence>
<sequence>MWPTHHDLRPKQQYVVDKRTTCGRHINNIWRHINDKWPTHQHVTKTTIYGGQKNNLRQTHQR</sequence>
<organism evidence="1">
    <name type="scientific">Arion vulgaris</name>
    <dbReference type="NCBI Taxonomy" id="1028688"/>
    <lineage>
        <taxon>Eukaryota</taxon>
        <taxon>Metazoa</taxon>
        <taxon>Spiralia</taxon>
        <taxon>Lophotrochozoa</taxon>
        <taxon>Mollusca</taxon>
        <taxon>Gastropoda</taxon>
        <taxon>Heterobranchia</taxon>
        <taxon>Euthyneura</taxon>
        <taxon>Panpulmonata</taxon>
        <taxon>Eupulmonata</taxon>
        <taxon>Stylommatophora</taxon>
        <taxon>Helicina</taxon>
        <taxon>Arionoidea</taxon>
        <taxon>Arionidae</taxon>
        <taxon>Arion</taxon>
    </lineage>
</organism>
<reference evidence="1" key="1">
    <citation type="submission" date="2014-12" db="EMBL/GenBank/DDBJ databases">
        <title>Insight into the proteome of Arion vulgaris.</title>
        <authorList>
            <person name="Aradska J."/>
            <person name="Bulat T."/>
            <person name="Smidak R."/>
            <person name="Sarate P."/>
            <person name="Gangsoo J."/>
            <person name="Sialana F."/>
            <person name="Bilban M."/>
            <person name="Lubec G."/>
        </authorList>
    </citation>
    <scope>NUCLEOTIDE SEQUENCE</scope>
    <source>
        <tissue evidence="1">Skin</tissue>
    </source>
</reference>
<gene>
    <name evidence="1" type="primary">ORF64341</name>
</gene>
<protein>
    <submittedName>
        <fullName evidence="1">Uncharacterized protein</fullName>
    </submittedName>
</protein>
<name>A0A0B6ZH83_9EUPU</name>